<dbReference type="InterPro" id="IPR000150">
    <property type="entry name" value="Cof"/>
</dbReference>
<dbReference type="Gene3D" id="3.30.1240.10">
    <property type="match status" value="1"/>
</dbReference>
<dbReference type="PANTHER" id="PTHR10000:SF8">
    <property type="entry name" value="HAD SUPERFAMILY HYDROLASE-LIKE, TYPE 3"/>
    <property type="match status" value="1"/>
</dbReference>
<proteinExistence type="predicted"/>
<dbReference type="Proteomes" id="UP000323144">
    <property type="component" value="Chromosome"/>
</dbReference>
<dbReference type="InterPro" id="IPR036412">
    <property type="entry name" value="HAD-like_sf"/>
</dbReference>
<dbReference type="SUPFAM" id="SSF56784">
    <property type="entry name" value="HAD-like"/>
    <property type="match status" value="1"/>
</dbReference>
<dbReference type="EMBL" id="CP043026">
    <property type="protein sequence ID" value="QEH61390.1"/>
    <property type="molecule type" value="Genomic_DNA"/>
</dbReference>
<keyword evidence="2" id="KW-1185">Reference proteome</keyword>
<dbReference type="SFLD" id="SFLDG01140">
    <property type="entry name" value="C2.B:_Phosphomannomutase_and_P"/>
    <property type="match status" value="1"/>
</dbReference>
<dbReference type="InterPro" id="IPR023214">
    <property type="entry name" value="HAD_sf"/>
</dbReference>
<dbReference type="NCBIfam" id="TIGR00099">
    <property type="entry name" value="Cof-subfamily"/>
    <property type="match status" value="1"/>
</dbReference>
<dbReference type="GO" id="GO:0016791">
    <property type="term" value="F:phosphatase activity"/>
    <property type="evidence" value="ECO:0007669"/>
    <property type="project" value="UniProtKB-ARBA"/>
</dbReference>
<sequence>MKNNLKENVVIFSDLDGTALASNHDYSDLTLETVKKVYESGHYFIPITARSTKDAVFQQGIKLGMDKMGGIVIANNGTHIYDFKEEKFIRALYISNEMLKKIFDETYGKIGKYKVHYFSDQTTYVYGYGENSKYWSDVMQMEYKKIDSFEDIHEPVNHLTIILAENADDKTREEFYKEFEFVKDELSIIQYTERVFELSTKGINKGEALTATLKHLGLNEQNTSVFCFGDGVNDVQMFEQAEHPIAMQNAIDEVKKVAQEVTLSNDENGVARFILDNIL</sequence>
<dbReference type="GO" id="GO:0005829">
    <property type="term" value="C:cytosol"/>
    <property type="evidence" value="ECO:0007669"/>
    <property type="project" value="TreeGrafter"/>
</dbReference>
<gene>
    <name evidence="1" type="ORF">SCHIN_v1c01920</name>
</gene>
<keyword evidence="1" id="KW-0378">Hydrolase</keyword>
<dbReference type="InterPro" id="IPR006379">
    <property type="entry name" value="HAD-SF_hydro_IIB"/>
</dbReference>
<organism evidence="1 2">
    <name type="scientific">Spiroplasma chinense</name>
    <dbReference type="NCBI Taxonomy" id="216932"/>
    <lineage>
        <taxon>Bacteria</taxon>
        <taxon>Bacillati</taxon>
        <taxon>Mycoplasmatota</taxon>
        <taxon>Mollicutes</taxon>
        <taxon>Entomoplasmatales</taxon>
        <taxon>Spiroplasmataceae</taxon>
        <taxon>Spiroplasma</taxon>
    </lineage>
</organism>
<reference evidence="1 2" key="1">
    <citation type="submission" date="2019-08" db="EMBL/GenBank/DDBJ databases">
        <title>Complete genome sequence of Spiroplasma chinense CCH (DSM 19755).</title>
        <authorList>
            <person name="Shen H.-Y."/>
            <person name="Lin Y.-C."/>
            <person name="Chou L."/>
            <person name="Kuo C.-H."/>
        </authorList>
    </citation>
    <scope>NUCLEOTIDE SEQUENCE [LARGE SCALE GENOMIC DNA]</scope>
    <source>
        <strain evidence="1 2">CCH</strain>
    </source>
</reference>
<dbReference type="RefSeq" id="WP_166507784.1">
    <property type="nucleotide sequence ID" value="NZ_CP043026.1"/>
</dbReference>
<name>A0A5B9Y2W9_9MOLU</name>
<protein>
    <submittedName>
        <fullName evidence="1">HAD superfamily hydrolase</fullName>
    </submittedName>
</protein>
<dbReference type="SFLD" id="SFLDS00003">
    <property type="entry name" value="Haloacid_Dehalogenase"/>
    <property type="match status" value="1"/>
</dbReference>
<dbReference type="PANTHER" id="PTHR10000">
    <property type="entry name" value="PHOSPHOSERINE PHOSPHATASE"/>
    <property type="match status" value="1"/>
</dbReference>
<dbReference type="PROSITE" id="PS01229">
    <property type="entry name" value="COF_2"/>
    <property type="match status" value="1"/>
</dbReference>
<dbReference type="GO" id="GO:0000287">
    <property type="term" value="F:magnesium ion binding"/>
    <property type="evidence" value="ECO:0007669"/>
    <property type="project" value="TreeGrafter"/>
</dbReference>
<dbReference type="KEGG" id="schi:SCHIN_v1c01920"/>
<dbReference type="Pfam" id="PF08282">
    <property type="entry name" value="Hydrolase_3"/>
    <property type="match status" value="1"/>
</dbReference>
<evidence type="ECO:0000313" key="2">
    <source>
        <dbReference type="Proteomes" id="UP000323144"/>
    </source>
</evidence>
<accession>A0A5B9Y2W9</accession>
<dbReference type="AlphaFoldDB" id="A0A5B9Y2W9"/>
<dbReference type="NCBIfam" id="TIGR01484">
    <property type="entry name" value="HAD-SF-IIB"/>
    <property type="match status" value="1"/>
</dbReference>
<evidence type="ECO:0000313" key="1">
    <source>
        <dbReference type="EMBL" id="QEH61390.1"/>
    </source>
</evidence>
<dbReference type="Gene3D" id="3.40.50.1000">
    <property type="entry name" value="HAD superfamily/HAD-like"/>
    <property type="match status" value="1"/>
</dbReference>